<sequence length="207" mass="21837">MVVTAALLVALAVPPTAAWLAWGSGANPEAVVQPIELADPEPRRPGPPPLPLVTPPGDLLIDRGSSKLSSLVTYQLFSQEELDKLVATGVAAAHLRMTRENGVNLLLSRFTARDDAHPEVTKEALDGIYAAGGHQLVTPAPEGVTVRRFTEAPDAPTISYHAHYVRGRDVLRIDASGESGLVGEKIDAAFGALLGEQTGEFPAGEPR</sequence>
<proteinExistence type="predicted"/>
<feature type="chain" id="PRO_5047526730" evidence="1">
    <location>
        <begin position="21"/>
        <end position="207"/>
    </location>
</feature>
<feature type="signal peptide" evidence="1">
    <location>
        <begin position="1"/>
        <end position="20"/>
    </location>
</feature>
<evidence type="ECO:0000313" key="3">
    <source>
        <dbReference type="Proteomes" id="UP000741013"/>
    </source>
</evidence>
<organism evidence="2 3">
    <name type="scientific">Amycolatopsis magusensis</name>
    <dbReference type="NCBI Taxonomy" id="882444"/>
    <lineage>
        <taxon>Bacteria</taxon>
        <taxon>Bacillati</taxon>
        <taxon>Actinomycetota</taxon>
        <taxon>Actinomycetes</taxon>
        <taxon>Pseudonocardiales</taxon>
        <taxon>Pseudonocardiaceae</taxon>
        <taxon>Amycolatopsis</taxon>
    </lineage>
</organism>
<protein>
    <submittedName>
        <fullName evidence="2">Uncharacterized protein</fullName>
    </submittedName>
</protein>
<keyword evidence="1" id="KW-0732">Signal</keyword>
<dbReference type="Proteomes" id="UP000741013">
    <property type="component" value="Unassembled WGS sequence"/>
</dbReference>
<evidence type="ECO:0000256" key="1">
    <source>
        <dbReference type="SAM" id="SignalP"/>
    </source>
</evidence>
<gene>
    <name evidence="2" type="ORF">JOM49_001148</name>
</gene>
<dbReference type="EMBL" id="JAGGMS010000001">
    <property type="protein sequence ID" value="MBP2179622.1"/>
    <property type="molecule type" value="Genomic_DNA"/>
</dbReference>
<reference evidence="2 3" key="1">
    <citation type="submission" date="2021-03" db="EMBL/GenBank/DDBJ databases">
        <title>Sequencing the genomes of 1000 actinobacteria strains.</title>
        <authorList>
            <person name="Klenk H.-P."/>
        </authorList>
    </citation>
    <scope>NUCLEOTIDE SEQUENCE [LARGE SCALE GENOMIC DNA]</scope>
    <source>
        <strain evidence="2 3">DSM 45510</strain>
    </source>
</reference>
<evidence type="ECO:0000313" key="2">
    <source>
        <dbReference type="EMBL" id="MBP2179622.1"/>
    </source>
</evidence>
<comment type="caution">
    <text evidence="2">The sequence shown here is derived from an EMBL/GenBank/DDBJ whole genome shotgun (WGS) entry which is preliminary data.</text>
</comment>
<dbReference type="RefSeq" id="WP_209663320.1">
    <property type="nucleotide sequence ID" value="NZ_JAGGMS010000001.1"/>
</dbReference>
<name>A0ABS4PJL6_9PSEU</name>
<keyword evidence="3" id="KW-1185">Reference proteome</keyword>
<accession>A0ABS4PJL6</accession>